<organism evidence="2">
    <name type="scientific">uncultured Rubrobacteraceae bacterium</name>
    <dbReference type="NCBI Taxonomy" id="349277"/>
    <lineage>
        <taxon>Bacteria</taxon>
        <taxon>Bacillati</taxon>
        <taxon>Actinomycetota</taxon>
        <taxon>Rubrobacteria</taxon>
        <taxon>Rubrobacterales</taxon>
        <taxon>Rubrobacteraceae</taxon>
        <taxon>environmental samples</taxon>
    </lineage>
</organism>
<feature type="compositionally biased region" description="Basic and acidic residues" evidence="1">
    <location>
        <begin position="1"/>
        <end position="12"/>
    </location>
</feature>
<feature type="compositionally biased region" description="Low complexity" evidence="1">
    <location>
        <begin position="19"/>
        <end position="28"/>
    </location>
</feature>
<reference evidence="2" key="1">
    <citation type="submission" date="2020-02" db="EMBL/GenBank/DDBJ databases">
        <authorList>
            <person name="Meier V. D."/>
        </authorList>
    </citation>
    <scope>NUCLEOTIDE SEQUENCE</scope>
    <source>
        <strain evidence="2">AVDCRST_MAG05</strain>
    </source>
</reference>
<feature type="non-terminal residue" evidence="2">
    <location>
        <position position="147"/>
    </location>
</feature>
<feature type="compositionally biased region" description="Low complexity" evidence="1">
    <location>
        <begin position="131"/>
        <end position="147"/>
    </location>
</feature>
<evidence type="ECO:0000256" key="1">
    <source>
        <dbReference type="SAM" id="MobiDB-lite"/>
    </source>
</evidence>
<feature type="compositionally biased region" description="Basic residues" evidence="1">
    <location>
        <begin position="61"/>
        <end position="77"/>
    </location>
</feature>
<feature type="region of interest" description="Disordered" evidence="1">
    <location>
        <begin position="1"/>
        <end position="147"/>
    </location>
</feature>
<protein>
    <submittedName>
        <fullName evidence="2">Sulfur acceptor protein &gt; iron-sulfur cluster assembly SufE</fullName>
    </submittedName>
</protein>
<name>A0A6J4RR35_9ACTN</name>
<feature type="non-terminal residue" evidence="2">
    <location>
        <position position="1"/>
    </location>
</feature>
<sequence>GYAAEVRADSRRVRGGAGVVPAADVAGVLEKGAAPSGVSRGASGSDGAGPRVPDAVLSRRGDRRRGQGPHVLRRAARGAHDAQLRGRAARGARRADGRGGPGRTGRLLHEDGAERGDLTPKAAGHLGDPVAPQAAGAWAPGGQKSRV</sequence>
<feature type="compositionally biased region" description="Basic and acidic residues" evidence="1">
    <location>
        <begin position="107"/>
        <end position="118"/>
    </location>
</feature>
<dbReference type="AlphaFoldDB" id="A0A6J4RR35"/>
<gene>
    <name evidence="2" type="ORF">AVDCRST_MAG05-1187</name>
</gene>
<proteinExistence type="predicted"/>
<dbReference type="EMBL" id="CADCVM010000133">
    <property type="protein sequence ID" value="CAA9479515.1"/>
    <property type="molecule type" value="Genomic_DNA"/>
</dbReference>
<evidence type="ECO:0000313" key="2">
    <source>
        <dbReference type="EMBL" id="CAA9479515.1"/>
    </source>
</evidence>
<accession>A0A6J4RR35</accession>